<dbReference type="AlphaFoldDB" id="A0A6N2ZE34"/>
<reference evidence="8" key="1">
    <citation type="submission" date="2019-11" db="EMBL/GenBank/DDBJ databases">
        <authorList>
            <person name="Feng L."/>
        </authorList>
    </citation>
    <scope>NUCLEOTIDE SEQUENCE</scope>
    <source>
        <strain evidence="8">CramosumLFYP8</strain>
    </source>
</reference>
<dbReference type="SMART" id="SM00422">
    <property type="entry name" value="HTH_MERR"/>
    <property type="match status" value="1"/>
</dbReference>
<evidence type="ECO:0000259" key="7">
    <source>
        <dbReference type="PROSITE" id="PS50937"/>
    </source>
</evidence>
<evidence type="ECO:0000256" key="5">
    <source>
        <dbReference type="SAM" id="Coils"/>
    </source>
</evidence>
<keyword evidence="6" id="KW-0472">Membrane</keyword>
<keyword evidence="3" id="KW-0238">DNA-binding</keyword>
<keyword evidence="1" id="KW-0678">Repressor</keyword>
<dbReference type="EMBL" id="CACRTL010000019">
    <property type="protein sequence ID" value="VYT75322.1"/>
    <property type="molecule type" value="Genomic_DNA"/>
</dbReference>
<evidence type="ECO:0000313" key="8">
    <source>
        <dbReference type="EMBL" id="VYT75322.1"/>
    </source>
</evidence>
<sequence>MRTNEVEKITGLTKHAILYYEKVGIIRPKRTNNGYRNYSHDDLQTLKLVKFLRNLDISIDDIKAILNNKCSLDDCLKIHKRNIDQTISELEDLQNTISTFKDMHIPLIPALENIKLVPEKKGLGYRKTSKTIAYNRPLTRAMAIRQVISAGIIASIFTYGIYIWIWSEKWYYLENLYFVAVVFLINILIFIFANFQFMMHLYDKSRNQSIEFLEEGIRIFKRKNSFHHFKYVLSALINQHYKYQKFYFYQDIEKLVVQTRQRFIPLYSLGTGGPSTDMYEVDITLYFSDGETYFLLGPETFNNDSQLIGHILTEKIPNIVDPDNILTAYQNKINLTDYITSQKSMISR</sequence>
<keyword evidence="2" id="KW-0805">Transcription regulation</keyword>
<accession>A0A6N2ZE34</accession>
<dbReference type="PROSITE" id="PS50937">
    <property type="entry name" value="HTH_MERR_2"/>
    <property type="match status" value="1"/>
</dbReference>
<organism evidence="8">
    <name type="scientific">Thomasclavelia ramosa</name>
    <dbReference type="NCBI Taxonomy" id="1547"/>
    <lineage>
        <taxon>Bacteria</taxon>
        <taxon>Bacillati</taxon>
        <taxon>Bacillota</taxon>
        <taxon>Erysipelotrichia</taxon>
        <taxon>Erysipelotrichales</taxon>
        <taxon>Coprobacillaceae</taxon>
        <taxon>Thomasclavelia</taxon>
    </lineage>
</organism>
<dbReference type="PANTHER" id="PTHR30204">
    <property type="entry name" value="REDOX-CYCLING DRUG-SENSING TRANSCRIPTIONAL ACTIVATOR SOXR"/>
    <property type="match status" value="1"/>
</dbReference>
<dbReference type="GO" id="GO:0003700">
    <property type="term" value="F:DNA-binding transcription factor activity"/>
    <property type="evidence" value="ECO:0007669"/>
    <property type="project" value="InterPro"/>
</dbReference>
<dbReference type="Pfam" id="PF13411">
    <property type="entry name" value="MerR_1"/>
    <property type="match status" value="1"/>
</dbReference>
<keyword evidence="6" id="KW-0812">Transmembrane</keyword>
<gene>
    <name evidence="8" type="primary">hmrR_4</name>
    <name evidence="8" type="ORF">CRLFYP8_02085</name>
</gene>
<dbReference type="GO" id="GO:0003677">
    <property type="term" value="F:DNA binding"/>
    <property type="evidence" value="ECO:0007669"/>
    <property type="project" value="UniProtKB-KW"/>
</dbReference>
<keyword evidence="4" id="KW-0804">Transcription</keyword>
<proteinExistence type="predicted"/>
<dbReference type="SUPFAM" id="SSF46955">
    <property type="entry name" value="Putative DNA-binding domain"/>
    <property type="match status" value="1"/>
</dbReference>
<dbReference type="RefSeq" id="WP_003538128.1">
    <property type="nucleotide sequence ID" value="NZ_BAABXX010000001.1"/>
</dbReference>
<dbReference type="Gene3D" id="1.10.1660.10">
    <property type="match status" value="1"/>
</dbReference>
<dbReference type="CDD" id="cd00592">
    <property type="entry name" value="HTH_MerR-like"/>
    <property type="match status" value="1"/>
</dbReference>
<feature type="transmembrane region" description="Helical" evidence="6">
    <location>
        <begin position="147"/>
        <end position="165"/>
    </location>
</feature>
<evidence type="ECO:0000256" key="6">
    <source>
        <dbReference type="SAM" id="Phobius"/>
    </source>
</evidence>
<dbReference type="PANTHER" id="PTHR30204:SF69">
    <property type="entry name" value="MERR-FAMILY TRANSCRIPTIONAL REGULATOR"/>
    <property type="match status" value="1"/>
</dbReference>
<keyword evidence="5" id="KW-0175">Coiled coil</keyword>
<dbReference type="InterPro" id="IPR047057">
    <property type="entry name" value="MerR_fam"/>
</dbReference>
<feature type="coiled-coil region" evidence="5">
    <location>
        <begin position="76"/>
        <end position="103"/>
    </location>
</feature>
<evidence type="ECO:0000256" key="3">
    <source>
        <dbReference type="ARBA" id="ARBA00023125"/>
    </source>
</evidence>
<protein>
    <submittedName>
        <fullName evidence="8">HTH-type transcriptional regulator HmrR</fullName>
    </submittedName>
</protein>
<dbReference type="InterPro" id="IPR009061">
    <property type="entry name" value="DNA-bd_dom_put_sf"/>
</dbReference>
<feature type="transmembrane region" description="Helical" evidence="6">
    <location>
        <begin position="177"/>
        <end position="197"/>
    </location>
</feature>
<evidence type="ECO:0000256" key="2">
    <source>
        <dbReference type="ARBA" id="ARBA00023015"/>
    </source>
</evidence>
<feature type="domain" description="HTH merR-type" evidence="7">
    <location>
        <begin position="1"/>
        <end position="68"/>
    </location>
</feature>
<dbReference type="InterPro" id="IPR000551">
    <property type="entry name" value="MerR-type_HTH_dom"/>
</dbReference>
<name>A0A6N2ZE34_9FIRM</name>
<keyword evidence="6" id="KW-1133">Transmembrane helix</keyword>
<evidence type="ECO:0000256" key="1">
    <source>
        <dbReference type="ARBA" id="ARBA00022491"/>
    </source>
</evidence>
<evidence type="ECO:0000256" key="4">
    <source>
        <dbReference type="ARBA" id="ARBA00023163"/>
    </source>
</evidence>